<organism evidence="1 2">
    <name type="scientific">Guopingia tenuis</name>
    <dbReference type="NCBI Taxonomy" id="2763656"/>
    <lineage>
        <taxon>Bacteria</taxon>
        <taxon>Bacillati</taxon>
        <taxon>Bacillota</taxon>
        <taxon>Clostridia</taxon>
        <taxon>Christensenellales</taxon>
        <taxon>Christensenellaceae</taxon>
        <taxon>Guopingia</taxon>
    </lineage>
</organism>
<comment type="caution">
    <text evidence="1">The sequence shown here is derived from an EMBL/GenBank/DDBJ whole genome shotgun (WGS) entry which is preliminary data.</text>
</comment>
<evidence type="ECO:0000313" key="2">
    <source>
        <dbReference type="Proteomes" id="UP000617951"/>
    </source>
</evidence>
<proteinExistence type="predicted"/>
<name>A0A926HX99_9FIRM</name>
<reference evidence="1" key="1">
    <citation type="submission" date="2020-08" db="EMBL/GenBank/DDBJ databases">
        <title>Genome public.</title>
        <authorList>
            <person name="Liu C."/>
            <person name="Sun Q."/>
        </authorList>
    </citation>
    <scope>NUCLEOTIDE SEQUENCE</scope>
    <source>
        <strain evidence="1">NSJ-63</strain>
    </source>
</reference>
<dbReference type="EMBL" id="JACRSS010000003">
    <property type="protein sequence ID" value="MBC8538850.1"/>
    <property type="molecule type" value="Genomic_DNA"/>
</dbReference>
<dbReference type="RefSeq" id="WP_249280523.1">
    <property type="nucleotide sequence ID" value="NZ_JACRSS010000003.1"/>
</dbReference>
<accession>A0A926HX99</accession>
<dbReference type="Proteomes" id="UP000617951">
    <property type="component" value="Unassembled WGS sequence"/>
</dbReference>
<evidence type="ECO:0000313" key="1">
    <source>
        <dbReference type="EMBL" id="MBC8538850.1"/>
    </source>
</evidence>
<keyword evidence="2" id="KW-1185">Reference proteome</keyword>
<dbReference type="AlphaFoldDB" id="A0A926HX99"/>
<sequence length="136" mass="16506">MKNNGKKEGEKLLLEGILNLEMLCMPYERFTYNDLLRELEVDYFAGYEELLPVMLMTTQDPVMERTGRRMFLQLYRERMEQDGARTVVERAISLLREERRSWQKRMQCVQKVREKERLLALKERVREETEQPPFLE</sequence>
<protein>
    <submittedName>
        <fullName evidence="1">Uncharacterized protein</fullName>
    </submittedName>
</protein>
<gene>
    <name evidence="1" type="ORF">H8693_07870</name>
</gene>